<comment type="similarity">
    <text evidence="1">Belongs to the transposase 8 family.</text>
</comment>
<dbReference type="SUPFAM" id="SSF46689">
    <property type="entry name" value="Homeodomain-like"/>
    <property type="match status" value="1"/>
</dbReference>
<dbReference type="InterPro" id="IPR009057">
    <property type="entry name" value="Homeodomain-like_sf"/>
</dbReference>
<accession>A0ABW8KCM7</accession>
<dbReference type="Pfam" id="PF01527">
    <property type="entry name" value="HTH_Tnp_1"/>
    <property type="match status" value="1"/>
</dbReference>
<dbReference type="RefSeq" id="WP_404536336.1">
    <property type="nucleotide sequence ID" value="NZ_JADIKL010000002.1"/>
</dbReference>
<gene>
    <name evidence="2" type="ORF">ISP14_03635</name>
</gene>
<keyword evidence="3" id="KW-1185">Reference proteome</keyword>
<proteinExistence type="inferred from homology"/>
<reference evidence="2 3" key="1">
    <citation type="submission" date="2020-10" db="EMBL/GenBank/DDBJ databases">
        <title>Phylogeny of dyella-like bacteria.</title>
        <authorList>
            <person name="Fu J."/>
        </authorList>
    </citation>
    <scope>NUCLEOTIDE SEQUENCE [LARGE SCALE GENOMIC DNA]</scope>
    <source>
        <strain evidence="2 3">DKC-1</strain>
    </source>
</reference>
<dbReference type="EMBL" id="JADIKL010000002">
    <property type="protein sequence ID" value="MFK2929876.1"/>
    <property type="molecule type" value="Genomic_DNA"/>
</dbReference>
<sequence length="125" mass="14743">MNGQFDMLVRQRMESGRMRHVVGRLARHANHTQQKDGSWKMRARFYPEELKDEAIRLVVKHRFTAREAALQLGLRSEVVRVWVRRFRYGKARSGEVDHLRARVEKLVMERDTLASITARLLTKTS</sequence>
<evidence type="ECO:0000313" key="2">
    <source>
        <dbReference type="EMBL" id="MFK2929876.1"/>
    </source>
</evidence>
<dbReference type="InterPro" id="IPR002514">
    <property type="entry name" value="Transposase_8"/>
</dbReference>
<dbReference type="Proteomes" id="UP001620397">
    <property type="component" value="Unassembled WGS sequence"/>
</dbReference>
<evidence type="ECO:0000256" key="1">
    <source>
        <dbReference type="ARBA" id="ARBA00009964"/>
    </source>
</evidence>
<evidence type="ECO:0000313" key="3">
    <source>
        <dbReference type="Proteomes" id="UP001620397"/>
    </source>
</evidence>
<protein>
    <submittedName>
        <fullName evidence="2">Transposase</fullName>
    </submittedName>
</protein>
<name>A0ABW8KCM7_9GAMM</name>
<organism evidence="2 3">
    <name type="scientific">Dyella agri</name>
    <dbReference type="NCBI Taxonomy" id="1926869"/>
    <lineage>
        <taxon>Bacteria</taxon>
        <taxon>Pseudomonadati</taxon>
        <taxon>Pseudomonadota</taxon>
        <taxon>Gammaproteobacteria</taxon>
        <taxon>Lysobacterales</taxon>
        <taxon>Rhodanobacteraceae</taxon>
        <taxon>Dyella</taxon>
    </lineage>
</organism>
<comment type="caution">
    <text evidence="2">The sequence shown here is derived from an EMBL/GenBank/DDBJ whole genome shotgun (WGS) entry which is preliminary data.</text>
</comment>